<dbReference type="Proteomes" id="UP001151518">
    <property type="component" value="Unassembled WGS sequence"/>
</dbReference>
<accession>A0A9W8FYE9</accession>
<evidence type="ECO:0000256" key="1">
    <source>
        <dbReference type="SAM" id="MobiDB-lite"/>
    </source>
</evidence>
<evidence type="ECO:0000313" key="4">
    <source>
        <dbReference type="Proteomes" id="UP001151518"/>
    </source>
</evidence>
<dbReference type="Pfam" id="PF18126">
    <property type="entry name" value="Mitoc_mL59"/>
    <property type="match status" value="1"/>
</dbReference>
<dbReference type="AlphaFoldDB" id="A0A9W8FYE9"/>
<name>A0A9W8FYE9_9FUNG</name>
<sequence>MATVRKFSAAILSRLEAKHGETAFVPSFVNGHWRQGKFSHRQQADMRKACLINNVDPTSIGMPPPKPKGVLHRKPPKGHKQQRLYKEKQAAIQKNLDDMPNKIQRWKEELEKEKLKSKPSLPF</sequence>
<feature type="domain" description="Large ribosomal subunit protein mL59" evidence="2">
    <location>
        <begin position="22"/>
        <end position="108"/>
    </location>
</feature>
<organism evidence="3 4">
    <name type="scientific">Coemansia spiralis</name>
    <dbReference type="NCBI Taxonomy" id="417178"/>
    <lineage>
        <taxon>Eukaryota</taxon>
        <taxon>Fungi</taxon>
        <taxon>Fungi incertae sedis</taxon>
        <taxon>Zoopagomycota</taxon>
        <taxon>Kickxellomycotina</taxon>
        <taxon>Kickxellomycetes</taxon>
        <taxon>Kickxellales</taxon>
        <taxon>Kickxellaceae</taxon>
        <taxon>Coemansia</taxon>
    </lineage>
</organism>
<feature type="region of interest" description="Disordered" evidence="1">
    <location>
        <begin position="55"/>
        <end position="81"/>
    </location>
</feature>
<dbReference type="PANTHER" id="PTHR28041">
    <property type="entry name" value="54S RIBOSOMAL PROTEIN L25, MITOCHONDRIAL"/>
    <property type="match status" value="1"/>
</dbReference>
<comment type="caution">
    <text evidence="3">The sequence shown here is derived from an EMBL/GenBank/DDBJ whole genome shotgun (WGS) entry which is preliminary data.</text>
</comment>
<dbReference type="OrthoDB" id="18529at2759"/>
<protein>
    <recommendedName>
        <fullName evidence="2">Large ribosomal subunit protein mL59 domain-containing protein</fullName>
    </recommendedName>
</protein>
<dbReference type="GO" id="GO:0005762">
    <property type="term" value="C:mitochondrial large ribosomal subunit"/>
    <property type="evidence" value="ECO:0007669"/>
    <property type="project" value="InterPro"/>
</dbReference>
<dbReference type="PANTHER" id="PTHR28041:SF1">
    <property type="entry name" value="LARGE RIBOSOMAL SUBUNIT PROTEIN ML59"/>
    <property type="match status" value="1"/>
</dbReference>
<evidence type="ECO:0000313" key="3">
    <source>
        <dbReference type="EMBL" id="KAJ2671216.1"/>
    </source>
</evidence>
<evidence type="ECO:0000259" key="2">
    <source>
        <dbReference type="Pfam" id="PF18126"/>
    </source>
</evidence>
<proteinExistence type="predicted"/>
<dbReference type="InterPro" id="IPR040922">
    <property type="entry name" value="Ribosomal_mL59_dom"/>
</dbReference>
<gene>
    <name evidence="3" type="ORF">GGI25_005581</name>
</gene>
<dbReference type="EMBL" id="JANBTW010000107">
    <property type="protein sequence ID" value="KAJ2671216.1"/>
    <property type="molecule type" value="Genomic_DNA"/>
</dbReference>
<reference evidence="3" key="1">
    <citation type="submission" date="2022-07" db="EMBL/GenBank/DDBJ databases">
        <title>Phylogenomic reconstructions and comparative analyses of Kickxellomycotina fungi.</title>
        <authorList>
            <person name="Reynolds N.K."/>
            <person name="Stajich J.E."/>
            <person name="Barry K."/>
            <person name="Grigoriev I.V."/>
            <person name="Crous P."/>
            <person name="Smith M.E."/>
        </authorList>
    </citation>
    <scope>NUCLEOTIDE SEQUENCE</scope>
    <source>
        <strain evidence="3">NRRL 3115</strain>
    </source>
</reference>
<dbReference type="GO" id="GO:0003735">
    <property type="term" value="F:structural constituent of ribosome"/>
    <property type="evidence" value="ECO:0007669"/>
    <property type="project" value="InterPro"/>
</dbReference>
<dbReference type="InterPro" id="IPR037507">
    <property type="entry name" value="Ribosomal_mL59"/>
</dbReference>
<feature type="compositionally biased region" description="Basic residues" evidence="1">
    <location>
        <begin position="69"/>
        <end position="81"/>
    </location>
</feature>